<keyword evidence="2" id="KW-0472">Membrane</keyword>
<dbReference type="InterPro" id="IPR039426">
    <property type="entry name" value="TonB-dep_rcpt-like"/>
</dbReference>
<feature type="domain" description="TonB-dependent receptor plug" evidence="3">
    <location>
        <begin position="2"/>
        <end position="114"/>
    </location>
</feature>
<reference evidence="4 5" key="1">
    <citation type="submission" date="2021-05" db="EMBL/GenBank/DDBJ databases">
        <title>A Polyphasic approach of four new species of the genus Ohtaekwangia: Ohtaekwangia histidinii sp. nov., Ohtaekwangia cretensis sp. nov., Ohtaekwangia indiensis sp. nov., Ohtaekwangia reichenbachii sp. nov. from diverse environment.</title>
        <authorList>
            <person name="Octaviana S."/>
        </authorList>
    </citation>
    <scope>NUCLEOTIDE SEQUENCE [LARGE SCALE GENOMIC DNA]</scope>
    <source>
        <strain evidence="4 5">PWU20</strain>
    </source>
</reference>
<feature type="non-terminal residue" evidence="4">
    <location>
        <position position="140"/>
    </location>
</feature>
<dbReference type="RefSeq" id="WP_254158012.1">
    <property type="nucleotide sequence ID" value="NZ_JAHESD010000162.1"/>
</dbReference>
<sequence>DITRAQTSISSKDISRTVNTTIEQAIQGRAAGVYVTQNTGAPGGGISVNIRGVNSINGSNEPLYVVDGVELQGATTAAGTNPLSSLNPADIESMEILQGPSATAIYGSRATNGVVLITTKRGKAGDMKISYGYTYSLQTE</sequence>
<accession>A0ABS5W0C8</accession>
<dbReference type="PROSITE" id="PS52016">
    <property type="entry name" value="TONB_DEPENDENT_REC_3"/>
    <property type="match status" value="1"/>
</dbReference>
<dbReference type="NCBIfam" id="TIGR04057">
    <property type="entry name" value="SusC_RagA_signa"/>
    <property type="match status" value="1"/>
</dbReference>
<organism evidence="4 5">
    <name type="scientific">Chryseosolibacter indicus</name>
    <dbReference type="NCBI Taxonomy" id="2782351"/>
    <lineage>
        <taxon>Bacteria</taxon>
        <taxon>Pseudomonadati</taxon>
        <taxon>Bacteroidota</taxon>
        <taxon>Cytophagia</taxon>
        <taxon>Cytophagales</taxon>
        <taxon>Chryseotaleaceae</taxon>
        <taxon>Chryseosolibacter</taxon>
    </lineage>
</organism>
<keyword evidence="2" id="KW-0813">Transport</keyword>
<keyword evidence="2" id="KW-1134">Transmembrane beta strand</keyword>
<comment type="caution">
    <text evidence="4">The sequence shown here is derived from an EMBL/GenBank/DDBJ whole genome shotgun (WGS) entry which is preliminary data.</text>
</comment>
<comment type="similarity">
    <text evidence="2">Belongs to the TonB-dependent receptor family.</text>
</comment>
<feature type="non-terminal residue" evidence="4">
    <location>
        <position position="1"/>
    </location>
</feature>
<dbReference type="PANTHER" id="PTHR30069">
    <property type="entry name" value="TONB-DEPENDENT OUTER MEMBRANE RECEPTOR"/>
    <property type="match status" value="1"/>
</dbReference>
<dbReference type="Pfam" id="PF07715">
    <property type="entry name" value="Plug"/>
    <property type="match status" value="1"/>
</dbReference>
<evidence type="ECO:0000256" key="2">
    <source>
        <dbReference type="PROSITE-ProRule" id="PRU01360"/>
    </source>
</evidence>
<comment type="subcellular location">
    <subcellularLocation>
        <location evidence="2">Cell outer membrane</location>
        <topology evidence="2">Multi-pass membrane protein</topology>
    </subcellularLocation>
</comment>
<dbReference type="EMBL" id="JAHESD010000162">
    <property type="protein sequence ID" value="MBT1706565.1"/>
    <property type="molecule type" value="Genomic_DNA"/>
</dbReference>
<evidence type="ECO:0000256" key="1">
    <source>
        <dbReference type="ARBA" id="ARBA00022729"/>
    </source>
</evidence>
<dbReference type="SUPFAM" id="SSF56935">
    <property type="entry name" value="Porins"/>
    <property type="match status" value="1"/>
</dbReference>
<dbReference type="PANTHER" id="PTHR30069:SF29">
    <property type="entry name" value="HEMOGLOBIN AND HEMOGLOBIN-HAPTOGLOBIN-BINDING PROTEIN 1-RELATED"/>
    <property type="match status" value="1"/>
</dbReference>
<dbReference type="InterPro" id="IPR012910">
    <property type="entry name" value="Plug_dom"/>
</dbReference>
<proteinExistence type="inferred from homology"/>
<evidence type="ECO:0000313" key="4">
    <source>
        <dbReference type="EMBL" id="MBT1706565.1"/>
    </source>
</evidence>
<keyword evidence="2" id="KW-0998">Cell outer membrane</keyword>
<keyword evidence="1" id="KW-0732">Signal</keyword>
<name>A0ABS5W0C8_9BACT</name>
<evidence type="ECO:0000313" key="5">
    <source>
        <dbReference type="Proteomes" id="UP000772618"/>
    </source>
</evidence>
<keyword evidence="4" id="KW-0675">Receptor</keyword>
<gene>
    <name evidence="4" type="ORF">KK060_25055</name>
</gene>
<dbReference type="Proteomes" id="UP000772618">
    <property type="component" value="Unassembled WGS sequence"/>
</dbReference>
<keyword evidence="5" id="KW-1185">Reference proteome</keyword>
<evidence type="ECO:0000259" key="3">
    <source>
        <dbReference type="Pfam" id="PF07715"/>
    </source>
</evidence>
<protein>
    <submittedName>
        <fullName evidence="4">TonB-dependent receptor plug domain-containing protein</fullName>
    </submittedName>
</protein>
<dbReference type="InterPro" id="IPR037066">
    <property type="entry name" value="Plug_dom_sf"/>
</dbReference>
<keyword evidence="2" id="KW-0812">Transmembrane</keyword>
<dbReference type="InterPro" id="IPR023997">
    <property type="entry name" value="TonB-dep_OMP_SusC/RagA_CS"/>
</dbReference>
<dbReference type="Gene3D" id="2.170.130.10">
    <property type="entry name" value="TonB-dependent receptor, plug domain"/>
    <property type="match status" value="1"/>
</dbReference>